<sequence>MPPCEERSFIFKNSGSFQNSVLIFTYKFKNADGMIPRNLNDLFIISD</sequence>
<proteinExistence type="predicted"/>
<comment type="caution">
    <text evidence="1">The sequence shown here is derived from an EMBL/GenBank/DDBJ whole genome shotgun (WGS) entry which is preliminary data.</text>
</comment>
<accession>A0A0V1GKV5</accession>
<name>A0A0V1GKV5_TRIPS</name>
<dbReference type="Proteomes" id="UP000054826">
    <property type="component" value="Unassembled WGS sequence"/>
</dbReference>
<protein>
    <submittedName>
        <fullName evidence="1">Uncharacterized protein</fullName>
    </submittedName>
</protein>
<dbReference type="EMBL" id="JYDV01001812">
    <property type="protein sequence ID" value="KRY98737.1"/>
    <property type="molecule type" value="Genomic_DNA"/>
</dbReference>
<reference evidence="1 2" key="1">
    <citation type="submission" date="2015-01" db="EMBL/GenBank/DDBJ databases">
        <title>Evolution of Trichinella species and genotypes.</title>
        <authorList>
            <person name="Korhonen P.K."/>
            <person name="Edoardo P."/>
            <person name="Giuseppe L.R."/>
            <person name="Gasser R.B."/>
        </authorList>
    </citation>
    <scope>NUCLEOTIDE SEQUENCE [LARGE SCALE GENOMIC DNA]</scope>
    <source>
        <strain evidence="1">ISS176</strain>
    </source>
</reference>
<organism evidence="1 2">
    <name type="scientific">Trichinella pseudospiralis</name>
    <name type="common">Parasitic roundworm</name>
    <dbReference type="NCBI Taxonomy" id="6337"/>
    <lineage>
        <taxon>Eukaryota</taxon>
        <taxon>Metazoa</taxon>
        <taxon>Ecdysozoa</taxon>
        <taxon>Nematoda</taxon>
        <taxon>Enoplea</taxon>
        <taxon>Dorylaimia</taxon>
        <taxon>Trichinellida</taxon>
        <taxon>Trichinellidae</taxon>
        <taxon>Trichinella</taxon>
    </lineage>
</organism>
<evidence type="ECO:0000313" key="2">
    <source>
        <dbReference type="Proteomes" id="UP000054826"/>
    </source>
</evidence>
<evidence type="ECO:0000313" key="1">
    <source>
        <dbReference type="EMBL" id="KRY98737.1"/>
    </source>
</evidence>
<gene>
    <name evidence="1" type="ORF">T4C_10401</name>
</gene>
<dbReference type="AlphaFoldDB" id="A0A0V1GKV5"/>